<dbReference type="PANTHER" id="PTHR43350">
    <property type="entry name" value="NAD-DEPENDENT ALCOHOL DEHYDROGENASE"/>
    <property type="match status" value="1"/>
</dbReference>
<evidence type="ECO:0000259" key="6">
    <source>
        <dbReference type="SMART" id="SM00829"/>
    </source>
</evidence>
<name>A0ABQ2MN77_9ACTN</name>
<comment type="cofactor">
    <cofactor evidence="1">
        <name>Zn(2+)</name>
        <dbReference type="ChEBI" id="CHEBI:29105"/>
    </cofactor>
</comment>
<accession>A0ABQ2MN77</accession>
<dbReference type="SUPFAM" id="SSF50129">
    <property type="entry name" value="GroES-like"/>
    <property type="match status" value="1"/>
</dbReference>
<dbReference type="PANTHER" id="PTHR43350:SF17">
    <property type="entry name" value="NAD-DEPENDENT ALCOHOL DEHYDROGENASE"/>
    <property type="match status" value="1"/>
</dbReference>
<dbReference type="SUPFAM" id="SSF51735">
    <property type="entry name" value="NAD(P)-binding Rossmann-fold domains"/>
    <property type="match status" value="1"/>
</dbReference>
<dbReference type="EMBL" id="BMNG01000016">
    <property type="protein sequence ID" value="GGO54909.1"/>
    <property type="molecule type" value="Genomic_DNA"/>
</dbReference>
<dbReference type="InterPro" id="IPR013149">
    <property type="entry name" value="ADH-like_C"/>
</dbReference>
<organism evidence="7 8">
    <name type="scientific">Streptomyces lasiicapitis</name>
    <dbReference type="NCBI Taxonomy" id="1923961"/>
    <lineage>
        <taxon>Bacteria</taxon>
        <taxon>Bacillati</taxon>
        <taxon>Actinomycetota</taxon>
        <taxon>Actinomycetes</taxon>
        <taxon>Kitasatosporales</taxon>
        <taxon>Streptomycetaceae</taxon>
        <taxon>Streptomyces</taxon>
    </lineage>
</organism>
<reference evidence="8" key="1">
    <citation type="journal article" date="2019" name="Int. J. Syst. Evol. Microbiol.">
        <title>The Global Catalogue of Microorganisms (GCM) 10K type strain sequencing project: providing services to taxonomists for standard genome sequencing and annotation.</title>
        <authorList>
            <consortium name="The Broad Institute Genomics Platform"/>
            <consortium name="The Broad Institute Genome Sequencing Center for Infectious Disease"/>
            <person name="Wu L."/>
            <person name="Ma J."/>
        </authorList>
    </citation>
    <scope>NUCLEOTIDE SEQUENCE [LARGE SCALE GENOMIC DNA]</scope>
    <source>
        <strain evidence="8">CGMCC 4.7349</strain>
    </source>
</reference>
<keyword evidence="5" id="KW-0560">Oxidoreductase</keyword>
<comment type="caution">
    <text evidence="7">The sequence shown here is derived from an EMBL/GenBank/DDBJ whole genome shotgun (WGS) entry which is preliminary data.</text>
</comment>
<evidence type="ECO:0000256" key="5">
    <source>
        <dbReference type="ARBA" id="ARBA00023002"/>
    </source>
</evidence>
<dbReference type="InterPro" id="IPR020843">
    <property type="entry name" value="ER"/>
</dbReference>
<protein>
    <submittedName>
        <fullName evidence="7">Dehydrogenase</fullName>
    </submittedName>
</protein>
<keyword evidence="4" id="KW-0862">Zinc</keyword>
<dbReference type="Gene3D" id="3.90.180.10">
    <property type="entry name" value="Medium-chain alcohol dehydrogenases, catalytic domain"/>
    <property type="match status" value="1"/>
</dbReference>
<dbReference type="CDD" id="cd08254">
    <property type="entry name" value="hydroxyacyl_CoA_DH"/>
    <property type="match status" value="1"/>
</dbReference>
<keyword evidence="3" id="KW-0479">Metal-binding</keyword>
<evidence type="ECO:0000313" key="8">
    <source>
        <dbReference type="Proteomes" id="UP000656881"/>
    </source>
</evidence>
<evidence type="ECO:0000256" key="3">
    <source>
        <dbReference type="ARBA" id="ARBA00022723"/>
    </source>
</evidence>
<keyword evidence="8" id="KW-1185">Reference proteome</keyword>
<comment type="similarity">
    <text evidence="2">Belongs to the zinc-containing alcohol dehydrogenase family.</text>
</comment>
<dbReference type="InterPro" id="IPR036291">
    <property type="entry name" value="NAD(P)-bd_dom_sf"/>
</dbReference>
<dbReference type="InterPro" id="IPR011032">
    <property type="entry name" value="GroES-like_sf"/>
</dbReference>
<dbReference type="Pfam" id="PF08240">
    <property type="entry name" value="ADH_N"/>
    <property type="match status" value="1"/>
</dbReference>
<feature type="domain" description="Enoyl reductase (ER)" evidence="6">
    <location>
        <begin position="11"/>
        <end position="347"/>
    </location>
</feature>
<dbReference type="Proteomes" id="UP000656881">
    <property type="component" value="Unassembled WGS sequence"/>
</dbReference>
<proteinExistence type="inferred from homology"/>
<evidence type="ECO:0000256" key="4">
    <source>
        <dbReference type="ARBA" id="ARBA00022833"/>
    </source>
</evidence>
<dbReference type="RefSeq" id="WP_189176719.1">
    <property type="nucleotide sequence ID" value="NZ_BMNG01000016.1"/>
</dbReference>
<evidence type="ECO:0000256" key="1">
    <source>
        <dbReference type="ARBA" id="ARBA00001947"/>
    </source>
</evidence>
<dbReference type="Pfam" id="PF00107">
    <property type="entry name" value="ADH_zinc_N"/>
    <property type="match status" value="1"/>
</dbReference>
<sequence length="349" mass="36056">MATMRAARFDTSTGELAVRDVPVPSPGPGEALVKVAACGICHSDLSLLHGAVPARLPVITPGHEAAGTIAELGSPMPGFGVGDRVVLAAGRACGQCSACVSGAAWDDCLDLRIMAFDYDGAWAEYVVVPVTALALVPESIPLEQAAVLADAVSTPYGAVVDTAALRPGQSVGVWGLGGVGAHLVQVARLAGAVPIIALDPLAAARERALELGADHALDPTDADVDVPGRIRELTGGRGLETAFDVVARAATIRQANAALGHRGHLVLVGISPDSVDLGPAAEYAVGRHTVTGHLGYRKRHLEDLVTLVAYGRLDLSRSVSAVLPLEEIKEGVRRLESQEGNPIRIVIRP</sequence>
<evidence type="ECO:0000256" key="2">
    <source>
        <dbReference type="ARBA" id="ARBA00008072"/>
    </source>
</evidence>
<evidence type="ECO:0000313" key="7">
    <source>
        <dbReference type="EMBL" id="GGO54909.1"/>
    </source>
</evidence>
<gene>
    <name evidence="7" type="ORF">GCM10012286_65800</name>
</gene>
<dbReference type="InterPro" id="IPR013154">
    <property type="entry name" value="ADH-like_N"/>
</dbReference>
<dbReference type="SMART" id="SM00829">
    <property type="entry name" value="PKS_ER"/>
    <property type="match status" value="1"/>
</dbReference>